<dbReference type="Gene3D" id="1.10.555.10">
    <property type="entry name" value="Rho GTPase activation protein"/>
    <property type="match status" value="1"/>
</dbReference>
<accession>A0AAV5QQA2</accession>
<dbReference type="RefSeq" id="XP_064853722.1">
    <property type="nucleotide sequence ID" value="XM_064997650.1"/>
</dbReference>
<sequence>MEYHDNRVIVSCGIHKSQGWARFQLDLPTVLFKLGLAITTHANDEGLFKKQGNQSKLRELSTLFDNPPYGKNLVITDSSFDVSEYCSLFIHKMFELPRPLIPFELTKQLCDVALANSEIMQKFGSLDISFSFTNESPVPEDLSFPTSISSEIGLPFTITAARRVALELQFGISMQLAELMFYTLNTKLATLPREQRDTLVWALNIFAYLVRSCEDQERAHEELQYLATVFRASILDDGNNVEIGRRAEVVFTMLLYGVGIIVPEIFPQVSKSVTLKNTPIILPNTSRKDKPTAININDYNLSTPTTGNNEPTVQIVEQRNPLIEVSNASPIQKSYPPDSEVPPASPSPYTTVPSTPVRGGRSKESSILQTSTNSARTQRSMEPEDLMMHDELLPEEFEELQEILEELKLNPNGRVPFKCGKPLLQHLALPPAKSAVLVRKGRIILDNR</sequence>
<dbReference type="Pfam" id="PF00620">
    <property type="entry name" value="RhoGAP"/>
    <property type="match status" value="1"/>
</dbReference>
<dbReference type="Proteomes" id="UP001360560">
    <property type="component" value="Unassembled WGS sequence"/>
</dbReference>
<evidence type="ECO:0000313" key="3">
    <source>
        <dbReference type="EMBL" id="GMM36726.1"/>
    </source>
</evidence>
<dbReference type="EMBL" id="BTFZ01000011">
    <property type="protein sequence ID" value="GMM36726.1"/>
    <property type="molecule type" value="Genomic_DNA"/>
</dbReference>
<comment type="caution">
    <text evidence="3">The sequence shown here is derived from an EMBL/GenBank/DDBJ whole genome shotgun (WGS) entry which is preliminary data.</text>
</comment>
<feature type="compositionally biased region" description="Polar residues" evidence="1">
    <location>
        <begin position="365"/>
        <end position="378"/>
    </location>
</feature>
<keyword evidence="4" id="KW-1185">Reference proteome</keyword>
<feature type="region of interest" description="Disordered" evidence="1">
    <location>
        <begin position="329"/>
        <end position="383"/>
    </location>
</feature>
<proteinExistence type="predicted"/>
<feature type="domain" description="Rho-GAP" evidence="2">
    <location>
        <begin position="21"/>
        <end position="261"/>
    </location>
</feature>
<dbReference type="AlphaFoldDB" id="A0AAV5QQA2"/>
<protein>
    <recommendedName>
        <fullName evidence="2">Rho-GAP domain-containing protein</fullName>
    </recommendedName>
</protein>
<evidence type="ECO:0000313" key="4">
    <source>
        <dbReference type="Proteomes" id="UP001360560"/>
    </source>
</evidence>
<reference evidence="3 4" key="1">
    <citation type="journal article" date="2023" name="Elife">
        <title>Identification of key yeast species and microbe-microbe interactions impacting larval growth of Drosophila in the wild.</title>
        <authorList>
            <person name="Mure A."/>
            <person name="Sugiura Y."/>
            <person name="Maeda R."/>
            <person name="Honda K."/>
            <person name="Sakurai N."/>
            <person name="Takahashi Y."/>
            <person name="Watada M."/>
            <person name="Katoh T."/>
            <person name="Gotoh A."/>
            <person name="Gotoh Y."/>
            <person name="Taniguchi I."/>
            <person name="Nakamura K."/>
            <person name="Hayashi T."/>
            <person name="Katayama T."/>
            <person name="Uemura T."/>
            <person name="Hattori Y."/>
        </authorList>
    </citation>
    <scope>NUCLEOTIDE SEQUENCE [LARGE SCALE GENOMIC DNA]</scope>
    <source>
        <strain evidence="3 4">SC-9</strain>
    </source>
</reference>
<dbReference type="SMART" id="SM00324">
    <property type="entry name" value="RhoGAP"/>
    <property type="match status" value="1"/>
</dbReference>
<dbReference type="PROSITE" id="PS50238">
    <property type="entry name" value="RHOGAP"/>
    <property type="match status" value="1"/>
</dbReference>
<name>A0AAV5QQA2_9ASCO</name>
<organism evidence="3 4">
    <name type="scientific">Saccharomycopsis crataegensis</name>
    <dbReference type="NCBI Taxonomy" id="43959"/>
    <lineage>
        <taxon>Eukaryota</taxon>
        <taxon>Fungi</taxon>
        <taxon>Dikarya</taxon>
        <taxon>Ascomycota</taxon>
        <taxon>Saccharomycotina</taxon>
        <taxon>Saccharomycetes</taxon>
        <taxon>Saccharomycopsidaceae</taxon>
        <taxon>Saccharomycopsis</taxon>
    </lineage>
</organism>
<gene>
    <name evidence="3" type="ORF">DASC09_040510</name>
</gene>
<dbReference type="SUPFAM" id="SSF48350">
    <property type="entry name" value="GTPase activation domain, GAP"/>
    <property type="match status" value="1"/>
</dbReference>
<dbReference type="InterPro" id="IPR008936">
    <property type="entry name" value="Rho_GTPase_activation_prot"/>
</dbReference>
<evidence type="ECO:0000256" key="1">
    <source>
        <dbReference type="SAM" id="MobiDB-lite"/>
    </source>
</evidence>
<dbReference type="GeneID" id="90074701"/>
<dbReference type="InterPro" id="IPR000198">
    <property type="entry name" value="RhoGAP_dom"/>
</dbReference>
<feature type="compositionally biased region" description="Low complexity" evidence="1">
    <location>
        <begin position="347"/>
        <end position="357"/>
    </location>
</feature>
<evidence type="ECO:0000259" key="2">
    <source>
        <dbReference type="PROSITE" id="PS50238"/>
    </source>
</evidence>
<dbReference type="GO" id="GO:0007165">
    <property type="term" value="P:signal transduction"/>
    <property type="evidence" value="ECO:0007669"/>
    <property type="project" value="InterPro"/>
</dbReference>